<feature type="domain" description="HD-GYP" evidence="2">
    <location>
        <begin position="83"/>
        <end position="280"/>
    </location>
</feature>
<organism evidence="3 4">
    <name type="scientific">Thauera aromatica K172</name>
    <dbReference type="NCBI Taxonomy" id="44139"/>
    <lineage>
        <taxon>Bacteria</taxon>
        <taxon>Pseudomonadati</taxon>
        <taxon>Pseudomonadota</taxon>
        <taxon>Betaproteobacteria</taxon>
        <taxon>Rhodocyclales</taxon>
        <taxon>Zoogloeaceae</taxon>
        <taxon>Thauera</taxon>
    </lineage>
</organism>
<reference evidence="3 4" key="1">
    <citation type="submission" date="2018-03" db="EMBL/GenBank/DDBJ databases">
        <title>Complete genome sequence of Thauera aromatica, a model organism for studying aromatic compound degradation under denitrifying conditions.</title>
        <authorList>
            <person name="Lo H.-Y."/>
            <person name="Goris T."/>
            <person name="Boll M."/>
            <person name="Mueller J.A."/>
        </authorList>
    </citation>
    <scope>NUCLEOTIDE SEQUENCE [LARGE SCALE GENOMIC DNA]</scope>
    <source>
        <strain evidence="3 4">K172</strain>
    </source>
</reference>
<evidence type="ECO:0000313" key="4">
    <source>
        <dbReference type="Proteomes" id="UP000241885"/>
    </source>
</evidence>
<name>A0A2R4BP23_THAAR</name>
<dbReference type="KEGG" id="tak:Tharo_2175"/>
<evidence type="ECO:0000313" key="3">
    <source>
        <dbReference type="EMBL" id="AVR89078.1"/>
    </source>
</evidence>
<dbReference type="InterPro" id="IPR003607">
    <property type="entry name" value="HD/PDEase_dom"/>
</dbReference>
<evidence type="ECO:0000259" key="2">
    <source>
        <dbReference type="PROSITE" id="PS51832"/>
    </source>
</evidence>
<gene>
    <name evidence="3" type="ORF">Tharo_2175</name>
</gene>
<dbReference type="PROSITE" id="PS51832">
    <property type="entry name" value="HD_GYP"/>
    <property type="match status" value="1"/>
</dbReference>
<keyword evidence="4" id="KW-1185">Reference proteome</keyword>
<dbReference type="AlphaFoldDB" id="A0A2R4BP23"/>
<dbReference type="SUPFAM" id="SSF109604">
    <property type="entry name" value="HD-domain/PDEase-like"/>
    <property type="match status" value="1"/>
</dbReference>
<dbReference type="PANTHER" id="PTHR45228:SF1">
    <property type="entry name" value="CYCLIC DI-GMP PHOSPHODIESTERASE TM_0186"/>
    <property type="match status" value="1"/>
</dbReference>
<dbReference type="SMART" id="SM00471">
    <property type="entry name" value="HDc"/>
    <property type="match status" value="1"/>
</dbReference>
<dbReference type="Pfam" id="PF13487">
    <property type="entry name" value="HD_5"/>
    <property type="match status" value="1"/>
</dbReference>
<sequence length="298" mass="32557">MQQETPVPHMPPAPHPHPSFQQFSPAITLGEDTPAPGAAVSLASLAPLPAIGTDPRKTYRQMFQMAQELQDVAAERDRAQAAAADAQHRALQRLILLAALKDGGSPEHCLRVGALSALVAQAMGLPQKRCDMLFEAAPLHDLGKLGIPDSILLKPGRLSAEEWRIMRDHPLLGARLLEGSGSPVQELAVEIVLNHHEKWDGSGYPAGRFGTNTPLSARITAVVDFFDAVTAPRSDRAALDDNEVFRLLECASGTQFDPAVVSAMFNIRPRLPHIRRLAAERAPRLLDAPRQDYWWRQA</sequence>
<evidence type="ECO:0000256" key="1">
    <source>
        <dbReference type="SAM" id="MobiDB-lite"/>
    </source>
</evidence>
<accession>A0A2R4BP23</accession>
<dbReference type="EMBL" id="CP028339">
    <property type="protein sequence ID" value="AVR89078.1"/>
    <property type="molecule type" value="Genomic_DNA"/>
</dbReference>
<dbReference type="InterPro" id="IPR037522">
    <property type="entry name" value="HD_GYP_dom"/>
</dbReference>
<proteinExistence type="predicted"/>
<protein>
    <submittedName>
        <fullName evidence="3">Response regulator</fullName>
    </submittedName>
</protein>
<feature type="region of interest" description="Disordered" evidence="1">
    <location>
        <begin position="1"/>
        <end position="31"/>
    </location>
</feature>
<dbReference type="CDD" id="cd00077">
    <property type="entry name" value="HDc"/>
    <property type="match status" value="1"/>
</dbReference>
<dbReference type="InterPro" id="IPR052020">
    <property type="entry name" value="Cyclic_di-GMP/3'3'-cGAMP_PDE"/>
</dbReference>
<dbReference type="Proteomes" id="UP000241885">
    <property type="component" value="Chromosome"/>
</dbReference>
<dbReference type="GO" id="GO:0008081">
    <property type="term" value="F:phosphoric diester hydrolase activity"/>
    <property type="evidence" value="ECO:0007669"/>
    <property type="project" value="UniProtKB-ARBA"/>
</dbReference>
<dbReference type="Gene3D" id="1.10.3210.10">
    <property type="entry name" value="Hypothetical protein af1432"/>
    <property type="match status" value="1"/>
</dbReference>
<dbReference type="PANTHER" id="PTHR45228">
    <property type="entry name" value="CYCLIC DI-GMP PHOSPHODIESTERASE TM_0186-RELATED"/>
    <property type="match status" value="1"/>
</dbReference>
<feature type="compositionally biased region" description="Pro residues" evidence="1">
    <location>
        <begin position="8"/>
        <end position="17"/>
    </location>
</feature>